<dbReference type="OrthoDB" id="528778at2"/>
<comment type="caution">
    <text evidence="2">The sequence shown here is derived from an EMBL/GenBank/DDBJ whole genome shotgun (WGS) entry which is preliminary data.</text>
</comment>
<keyword evidence="3" id="KW-1185">Reference proteome</keyword>
<evidence type="ECO:0000259" key="1">
    <source>
        <dbReference type="Pfam" id="PF13761"/>
    </source>
</evidence>
<reference evidence="2 3" key="1">
    <citation type="submission" date="2018-02" db="EMBL/GenBank/DDBJ databases">
        <title>Solimicrobium silvestre gen. nov., sp. nov., isolated from alpine forest soil.</title>
        <authorList>
            <person name="Margesin R."/>
            <person name="Albuquerque L."/>
            <person name="Zhang D.-C."/>
            <person name="Froufe H.J.C."/>
            <person name="Severino R."/>
            <person name="Roxo I."/>
            <person name="Egas C."/>
            <person name="Da Costa M.S."/>
        </authorList>
    </citation>
    <scope>NUCLEOTIDE SEQUENCE [LARGE SCALE GENOMIC DNA]</scope>
    <source>
        <strain evidence="2 3">S20-91</strain>
    </source>
</reference>
<dbReference type="RefSeq" id="WP_105530924.1">
    <property type="nucleotide sequence ID" value="NZ_PUGF01000004.1"/>
</dbReference>
<dbReference type="Pfam" id="PF13761">
    <property type="entry name" value="DUF4166"/>
    <property type="match status" value="1"/>
</dbReference>
<sequence length="204" mass="23462">MKKIILGRYLPLFAKRVIYTDQRESSAQSVFRNALGSTWSDLPEQIRQMHDAPSGTKFNGIAEIKRGNSWLVKFILIIFRFPNEGNDVPVEVCITKSSDAESWQRNFNGKIFRSEISNGQGKYEHLICERFGPFTFGIALVPENGKLNYEVRRWRFLQIPLPGFLCPGGDSFEYVSNDKFYFNVEIKYALSGLIVSYRGWLIAN</sequence>
<accession>A0A2S9H286</accession>
<feature type="domain" description="DUF4166" evidence="1">
    <location>
        <begin position="42"/>
        <end position="201"/>
    </location>
</feature>
<gene>
    <name evidence="2" type="ORF">S2091_1240</name>
</gene>
<dbReference type="EMBL" id="PUGF01000004">
    <property type="protein sequence ID" value="PRC94067.1"/>
    <property type="molecule type" value="Genomic_DNA"/>
</dbReference>
<evidence type="ECO:0000313" key="3">
    <source>
        <dbReference type="Proteomes" id="UP000237839"/>
    </source>
</evidence>
<evidence type="ECO:0000313" key="2">
    <source>
        <dbReference type="EMBL" id="PRC94067.1"/>
    </source>
</evidence>
<organism evidence="2 3">
    <name type="scientific">Solimicrobium silvestre</name>
    <dbReference type="NCBI Taxonomy" id="2099400"/>
    <lineage>
        <taxon>Bacteria</taxon>
        <taxon>Pseudomonadati</taxon>
        <taxon>Pseudomonadota</taxon>
        <taxon>Betaproteobacteria</taxon>
        <taxon>Burkholderiales</taxon>
        <taxon>Oxalobacteraceae</taxon>
        <taxon>Solimicrobium</taxon>
    </lineage>
</organism>
<dbReference type="AlphaFoldDB" id="A0A2S9H286"/>
<protein>
    <recommendedName>
        <fullName evidence="1">DUF4166 domain-containing protein</fullName>
    </recommendedName>
</protein>
<proteinExistence type="predicted"/>
<dbReference type="Proteomes" id="UP000237839">
    <property type="component" value="Unassembled WGS sequence"/>
</dbReference>
<dbReference type="InterPro" id="IPR025311">
    <property type="entry name" value="DUF4166"/>
</dbReference>
<name>A0A2S9H286_9BURK</name>